<proteinExistence type="inferred from homology"/>
<keyword evidence="4 5" id="KW-0234">DNA repair</keyword>
<dbReference type="InterPro" id="IPR042121">
    <property type="entry name" value="MutL_C_regsub"/>
</dbReference>
<accession>A0A094ILG0</accession>
<dbReference type="AlphaFoldDB" id="A0A094ILG0"/>
<keyword evidence="3 5" id="KW-0227">DNA damage</keyword>
<evidence type="ECO:0000259" key="6">
    <source>
        <dbReference type="SMART" id="SM01340"/>
    </source>
</evidence>
<reference evidence="7 8" key="1">
    <citation type="submission" date="2014-06" db="EMBL/GenBank/DDBJ databases">
        <title>Draft genome sequence of Idiomarina sp. MCCC 1A10513.</title>
        <authorList>
            <person name="Du J."/>
            <person name="Lai Q."/>
            <person name="Shao Z."/>
        </authorList>
    </citation>
    <scope>NUCLEOTIDE SEQUENCE [LARGE SCALE GENOMIC DNA]</scope>
    <source>
        <strain evidence="7 8">MCCC 1A10513</strain>
    </source>
</reference>
<dbReference type="Gene3D" id="3.30.1370.100">
    <property type="entry name" value="MutL, C-terminal domain, regulatory subdomain"/>
    <property type="match status" value="1"/>
</dbReference>
<dbReference type="eggNOG" id="COG0323">
    <property type="taxonomic scope" value="Bacteria"/>
</dbReference>
<dbReference type="STRING" id="1517416.IDAT_12120"/>
<dbReference type="Pfam" id="PF08676">
    <property type="entry name" value="MutL_C"/>
    <property type="match status" value="1"/>
</dbReference>
<dbReference type="FunFam" id="3.30.230.10:FF:000013">
    <property type="entry name" value="DNA mismatch repair endonuclease MutL"/>
    <property type="match status" value="1"/>
</dbReference>
<organism evidence="7 8">
    <name type="scientific">Pseudidiomarina atlantica</name>
    <dbReference type="NCBI Taxonomy" id="1517416"/>
    <lineage>
        <taxon>Bacteria</taxon>
        <taxon>Pseudomonadati</taxon>
        <taxon>Pseudomonadota</taxon>
        <taxon>Gammaproteobacteria</taxon>
        <taxon>Alteromonadales</taxon>
        <taxon>Idiomarinaceae</taxon>
        <taxon>Pseudidiomarina</taxon>
    </lineage>
</organism>
<protein>
    <recommendedName>
        <fullName evidence="2 5">DNA mismatch repair protein MutL</fullName>
    </recommendedName>
</protein>
<dbReference type="HAMAP" id="MF_00149">
    <property type="entry name" value="DNA_mis_repair"/>
    <property type="match status" value="1"/>
</dbReference>
<dbReference type="GO" id="GO:0140664">
    <property type="term" value="F:ATP-dependent DNA damage sensor activity"/>
    <property type="evidence" value="ECO:0007669"/>
    <property type="project" value="InterPro"/>
</dbReference>
<comment type="caution">
    <text evidence="7">The sequence shown here is derived from an EMBL/GenBank/DDBJ whole genome shotgun (WGS) entry which is preliminary data.</text>
</comment>
<evidence type="ECO:0000313" key="8">
    <source>
        <dbReference type="Proteomes" id="UP000053718"/>
    </source>
</evidence>
<dbReference type="InterPro" id="IPR014790">
    <property type="entry name" value="MutL_C"/>
</dbReference>
<comment type="function">
    <text evidence="5">This protein is involved in the repair of mismatches in DNA. It is required for dam-dependent methyl-directed DNA mismatch repair. May act as a 'molecular matchmaker', a protein that promotes the formation of a stable complex between two or more DNA-binding proteins in an ATP-dependent manner without itself being part of a final effector complex.</text>
</comment>
<evidence type="ECO:0000256" key="2">
    <source>
        <dbReference type="ARBA" id="ARBA00021975"/>
    </source>
</evidence>
<dbReference type="SUPFAM" id="SSF55874">
    <property type="entry name" value="ATPase domain of HSP90 chaperone/DNA topoisomerase II/histidine kinase"/>
    <property type="match status" value="1"/>
</dbReference>
<dbReference type="InterPro" id="IPR036890">
    <property type="entry name" value="HATPase_C_sf"/>
</dbReference>
<dbReference type="GO" id="GO:0032300">
    <property type="term" value="C:mismatch repair complex"/>
    <property type="evidence" value="ECO:0007669"/>
    <property type="project" value="InterPro"/>
</dbReference>
<dbReference type="InterPro" id="IPR020568">
    <property type="entry name" value="Ribosomal_Su5_D2-typ_SF"/>
</dbReference>
<sequence length="553" mass="61681">MPIQLLPISLANQIAAGEVIERPSSVVKELIENSLDSGADQLFIDIEKGGRRRIRIRDNGSGIDKDELALALARHATSKITSLADLEAIQSLGFRGEALASISSVSRLTLTSKPAQQTQAWQAWVEGRDMQAQLTPASHPDGTTVDVEDLFFNTPARRKFLRTDKTEFSHIDEMLKRIALSRFDVKMVIQHNQKVVRQYPAVAQERALERIAKVVGSSFSDTAEMVDNEHFGLRLWGWVAPPEACRHQGDVQFLYVNGRMMRDRLLNHAIRQAYGDTLGDDRSPTYVLYLELPPAEVDVNVHPAKHEVRFHHARQVHDFVLQSLRGVARGATSNVAPHQYQAASVQLQQQVAALQPRYNNPLPGLAAAPSAPTIEPAPAPQSASILAVLQQRFALLEHAGQLVLLHLQEVEQAYLVRQLQRQHETGLSGQPLLIPVKLTDKQLSEAITELPLARLAQLGVVYRKVGRQVVIEQVPSALRHSDIHSSMVKLVSFLADSTALAPEFWQWLAQQQVSTHYSKVQAEHWAGVWLEQLQGANKFVTRLQLPELPEPIR</sequence>
<dbReference type="InterPro" id="IPR037198">
    <property type="entry name" value="MutL_C_sf"/>
</dbReference>
<dbReference type="FunFam" id="3.30.565.10:FF:000003">
    <property type="entry name" value="DNA mismatch repair endonuclease MutL"/>
    <property type="match status" value="1"/>
</dbReference>
<evidence type="ECO:0000256" key="1">
    <source>
        <dbReference type="ARBA" id="ARBA00006082"/>
    </source>
</evidence>
<gene>
    <name evidence="5" type="primary">mutL</name>
    <name evidence="7" type="ORF">IDAT_12120</name>
</gene>
<dbReference type="PROSITE" id="PS00058">
    <property type="entry name" value="DNA_MISMATCH_REPAIR_1"/>
    <property type="match status" value="1"/>
</dbReference>
<evidence type="ECO:0000256" key="3">
    <source>
        <dbReference type="ARBA" id="ARBA00022763"/>
    </source>
</evidence>
<dbReference type="GO" id="GO:0030983">
    <property type="term" value="F:mismatched DNA binding"/>
    <property type="evidence" value="ECO:0007669"/>
    <property type="project" value="InterPro"/>
</dbReference>
<dbReference type="EMBL" id="JPIN01000013">
    <property type="protein sequence ID" value="KFZ28007.1"/>
    <property type="molecule type" value="Genomic_DNA"/>
</dbReference>
<dbReference type="OrthoDB" id="9763467at2"/>
<evidence type="ECO:0000313" key="7">
    <source>
        <dbReference type="EMBL" id="KFZ28007.1"/>
    </source>
</evidence>
<dbReference type="InterPro" id="IPR002099">
    <property type="entry name" value="MutL/Mlh/PMS"/>
</dbReference>
<evidence type="ECO:0000256" key="5">
    <source>
        <dbReference type="HAMAP-Rule" id="MF_00149"/>
    </source>
</evidence>
<dbReference type="SUPFAM" id="SSF118116">
    <property type="entry name" value="DNA mismatch repair protein MutL"/>
    <property type="match status" value="1"/>
</dbReference>
<dbReference type="Pfam" id="PF13589">
    <property type="entry name" value="HATPase_c_3"/>
    <property type="match status" value="1"/>
</dbReference>
<dbReference type="Gene3D" id="3.30.565.10">
    <property type="entry name" value="Histidine kinase-like ATPase, C-terminal domain"/>
    <property type="match status" value="1"/>
</dbReference>
<evidence type="ECO:0000256" key="4">
    <source>
        <dbReference type="ARBA" id="ARBA00023204"/>
    </source>
</evidence>
<dbReference type="Pfam" id="PF01119">
    <property type="entry name" value="DNA_mis_repair"/>
    <property type="match status" value="1"/>
</dbReference>
<dbReference type="PANTHER" id="PTHR10073">
    <property type="entry name" value="DNA MISMATCH REPAIR PROTEIN MLH, PMS, MUTL"/>
    <property type="match status" value="1"/>
</dbReference>
<dbReference type="GO" id="GO:0006298">
    <property type="term" value="P:mismatch repair"/>
    <property type="evidence" value="ECO:0007669"/>
    <property type="project" value="UniProtKB-UniRule"/>
</dbReference>
<dbReference type="CDD" id="cd03482">
    <property type="entry name" value="MutL_Trans_MutL"/>
    <property type="match status" value="1"/>
</dbReference>
<dbReference type="GO" id="GO:0016887">
    <property type="term" value="F:ATP hydrolysis activity"/>
    <property type="evidence" value="ECO:0007669"/>
    <property type="project" value="InterPro"/>
</dbReference>
<comment type="similarity">
    <text evidence="1 5">Belongs to the DNA mismatch repair MutL/HexB family.</text>
</comment>
<dbReference type="InterPro" id="IPR014762">
    <property type="entry name" value="DNA_mismatch_repair_CS"/>
</dbReference>
<keyword evidence="8" id="KW-1185">Reference proteome</keyword>
<dbReference type="InterPro" id="IPR038973">
    <property type="entry name" value="MutL/Mlh/Pms-like"/>
</dbReference>
<dbReference type="Proteomes" id="UP000053718">
    <property type="component" value="Unassembled WGS sequence"/>
</dbReference>
<name>A0A094ILG0_9GAMM</name>
<dbReference type="SMART" id="SM01340">
    <property type="entry name" value="DNA_mis_repair"/>
    <property type="match status" value="1"/>
</dbReference>
<dbReference type="InterPro" id="IPR014721">
    <property type="entry name" value="Ribsml_uS5_D2-typ_fold_subgr"/>
</dbReference>
<dbReference type="PANTHER" id="PTHR10073:SF12">
    <property type="entry name" value="DNA MISMATCH REPAIR PROTEIN MLH1"/>
    <property type="match status" value="1"/>
</dbReference>
<dbReference type="InterPro" id="IPR020667">
    <property type="entry name" value="DNA_mismatch_repair_MutL"/>
</dbReference>
<dbReference type="InterPro" id="IPR013507">
    <property type="entry name" value="DNA_mismatch_S5_2-like"/>
</dbReference>
<dbReference type="NCBIfam" id="TIGR00585">
    <property type="entry name" value="mutl"/>
    <property type="match status" value="1"/>
</dbReference>
<dbReference type="Gene3D" id="3.30.230.10">
    <property type="match status" value="1"/>
</dbReference>
<dbReference type="CDD" id="cd16926">
    <property type="entry name" value="HATPase_MutL-MLH-PMS-like"/>
    <property type="match status" value="1"/>
</dbReference>
<feature type="domain" description="DNA mismatch repair protein S5" evidence="6">
    <location>
        <begin position="211"/>
        <end position="329"/>
    </location>
</feature>
<dbReference type="GO" id="GO:0005524">
    <property type="term" value="F:ATP binding"/>
    <property type="evidence" value="ECO:0007669"/>
    <property type="project" value="InterPro"/>
</dbReference>
<dbReference type="SUPFAM" id="SSF54211">
    <property type="entry name" value="Ribosomal protein S5 domain 2-like"/>
    <property type="match status" value="1"/>
</dbReference>